<keyword evidence="1" id="KW-1133">Transmembrane helix</keyword>
<keyword evidence="1" id="KW-0472">Membrane</keyword>
<dbReference type="NCBIfam" id="TIGR04409">
    <property type="entry name" value="LptC_YrbK"/>
    <property type="match status" value="1"/>
</dbReference>
<protein>
    <submittedName>
        <fullName evidence="2">LPS export ABC transporter periplasmic protein LptC</fullName>
    </submittedName>
</protein>
<dbReference type="EMBL" id="JBAWKB010000007">
    <property type="protein sequence ID" value="MFH6773138.1"/>
    <property type="molecule type" value="Genomic_DNA"/>
</dbReference>
<comment type="caution">
    <text evidence="2">The sequence shown here is derived from an EMBL/GenBank/DDBJ whole genome shotgun (WGS) entry which is preliminary data.</text>
</comment>
<name>A0ABW7N2Z3_9FLAO</name>
<proteinExistence type="predicted"/>
<evidence type="ECO:0000256" key="1">
    <source>
        <dbReference type="SAM" id="Phobius"/>
    </source>
</evidence>
<accession>A0ABW7N2Z3</accession>
<keyword evidence="3" id="KW-1185">Reference proteome</keyword>
<evidence type="ECO:0000313" key="2">
    <source>
        <dbReference type="EMBL" id="MFH6773138.1"/>
    </source>
</evidence>
<sequence>MLDKQLYKSTNDQLIVKKTYSFIYIVAIFIVTMFFSCTDNIKEVQKIGISENEPVGIAEDINLKYTDSGRVTANLLASKMLDFSNRDFPYNEFVNGLTLYLYDEDNHKSKVVADYAIVYNKTDLIDLQGHVVITTYDGKILKTEQLYYDQKNEWLFTNFPVEFTTDRDKINGNGFDSDSKFTNAQVLEVTGLITIEDE</sequence>
<dbReference type="Gene3D" id="2.60.450.10">
    <property type="entry name" value="Lipopolysaccharide (LPS) transport protein A like domain"/>
    <property type="match status" value="1"/>
</dbReference>
<organism evidence="2 3">
    <name type="scientific">Gaetbulibacter aestuarii</name>
    <dbReference type="NCBI Taxonomy" id="1502358"/>
    <lineage>
        <taxon>Bacteria</taxon>
        <taxon>Pseudomonadati</taxon>
        <taxon>Bacteroidota</taxon>
        <taxon>Flavobacteriia</taxon>
        <taxon>Flavobacteriales</taxon>
        <taxon>Flavobacteriaceae</taxon>
        <taxon>Gaetbulibacter</taxon>
    </lineage>
</organism>
<feature type="transmembrane region" description="Helical" evidence="1">
    <location>
        <begin position="20"/>
        <end position="37"/>
    </location>
</feature>
<dbReference type="Pfam" id="PF06835">
    <property type="entry name" value="LptC"/>
    <property type="match status" value="1"/>
</dbReference>
<gene>
    <name evidence="2" type="primary">lptC</name>
    <name evidence="2" type="ORF">V8G58_14435</name>
</gene>
<reference evidence="2 3" key="1">
    <citation type="submission" date="2024-02" db="EMBL/GenBank/DDBJ databases">
        <title>A Gaetbulibacter species isolated from tidal flats and genomic insights of their niches.</title>
        <authorList>
            <person name="Ye Y."/>
        </authorList>
    </citation>
    <scope>NUCLEOTIDE SEQUENCE [LARGE SCALE GENOMIC DNA]</scope>
    <source>
        <strain evidence="2 3">KYW382</strain>
    </source>
</reference>
<evidence type="ECO:0000313" key="3">
    <source>
        <dbReference type="Proteomes" id="UP001610100"/>
    </source>
</evidence>
<dbReference type="InterPro" id="IPR026265">
    <property type="entry name" value="LptC"/>
</dbReference>
<dbReference type="InterPro" id="IPR010664">
    <property type="entry name" value="LipoPS_assembly_LptC-rel"/>
</dbReference>
<keyword evidence="1" id="KW-0812">Transmembrane</keyword>
<dbReference type="Proteomes" id="UP001610100">
    <property type="component" value="Unassembled WGS sequence"/>
</dbReference>